<dbReference type="PANTHER" id="PTHR11579:SF18">
    <property type="entry name" value="PROTEIN-L-ISOASPARTATE O-METHYLTRANSFERASE"/>
    <property type="match status" value="1"/>
</dbReference>
<dbReference type="Proteomes" id="UP000474957">
    <property type="component" value="Unassembled WGS sequence"/>
</dbReference>
<dbReference type="Pfam" id="PF01135">
    <property type="entry name" value="PCMT"/>
    <property type="match status" value="1"/>
</dbReference>
<organism evidence="4 5">
    <name type="scientific">Halovulum marinum</name>
    <dbReference type="NCBI Taxonomy" id="2662447"/>
    <lineage>
        <taxon>Bacteria</taxon>
        <taxon>Pseudomonadati</taxon>
        <taxon>Pseudomonadota</taxon>
        <taxon>Alphaproteobacteria</taxon>
        <taxon>Rhodobacterales</taxon>
        <taxon>Paracoccaceae</taxon>
        <taxon>Halovulum</taxon>
    </lineage>
</organism>
<reference evidence="4 5" key="1">
    <citation type="submission" date="2019-10" db="EMBL/GenBank/DDBJ databases">
        <title>Cognatihalovulum marinum gen. nov. sp. nov., a new member of the family Rhodobacteraceae isolated from deep seawater of the Northwest Indian Ocean.</title>
        <authorList>
            <person name="Ruan C."/>
            <person name="Wang J."/>
            <person name="Zheng X."/>
            <person name="Song L."/>
            <person name="Zhu Y."/>
            <person name="Huang Y."/>
            <person name="Lu Z."/>
            <person name="Du W."/>
            <person name="Huang L."/>
            <person name="Dai X."/>
        </authorList>
    </citation>
    <scope>NUCLEOTIDE SEQUENCE [LARGE SCALE GENOMIC DNA]</scope>
    <source>
        <strain evidence="4 5">2CG4</strain>
    </source>
</reference>
<gene>
    <name evidence="4" type="ORF">GE300_09010</name>
</gene>
<evidence type="ECO:0000256" key="3">
    <source>
        <dbReference type="ARBA" id="ARBA00030757"/>
    </source>
</evidence>
<protein>
    <recommendedName>
        <fullName evidence="2">Protein-L-isoaspartate O-methyltransferase</fullName>
    </recommendedName>
    <alternativeName>
        <fullName evidence="3">Protein L-isoaspartyl methyltransferase</fullName>
    </alternativeName>
</protein>
<name>A0A6L5Z0Z7_9RHOB</name>
<sequence>MTDYAAARTIMVDSQVRPSDVTRYPIIEAMLAVPREEFVPAALKPVAYAGAHVPLSGNRVVLDPRVFSKIIDALEVGPRDLVLDVGCGLGYSTAVISRLAEAVIAVEEIPEMAAEAAETLAAQGADNAVVTEGPLAGGDPSHGPYDVIVLEGGVEQLPEALPAQLKDGGRIAMIHIEGTAGRARIGFKTGGRIAWRYIFDATAPVLEGFEATPGFKF</sequence>
<evidence type="ECO:0000313" key="4">
    <source>
        <dbReference type="EMBL" id="MSU89755.1"/>
    </source>
</evidence>
<dbReference type="AlphaFoldDB" id="A0A6L5Z0Z7"/>
<evidence type="ECO:0000256" key="1">
    <source>
        <dbReference type="ARBA" id="ARBA00005369"/>
    </source>
</evidence>
<keyword evidence="4" id="KW-0808">Transferase</keyword>
<proteinExistence type="inferred from homology"/>
<keyword evidence="4" id="KW-0489">Methyltransferase</keyword>
<dbReference type="EMBL" id="WIND01000005">
    <property type="protein sequence ID" value="MSU89755.1"/>
    <property type="molecule type" value="Genomic_DNA"/>
</dbReference>
<dbReference type="GO" id="GO:0004719">
    <property type="term" value="F:protein-L-isoaspartate (D-aspartate) O-methyltransferase activity"/>
    <property type="evidence" value="ECO:0007669"/>
    <property type="project" value="InterPro"/>
</dbReference>
<dbReference type="InterPro" id="IPR029063">
    <property type="entry name" value="SAM-dependent_MTases_sf"/>
</dbReference>
<evidence type="ECO:0000256" key="2">
    <source>
        <dbReference type="ARBA" id="ARBA00013346"/>
    </source>
</evidence>
<dbReference type="InterPro" id="IPR000682">
    <property type="entry name" value="PCMT"/>
</dbReference>
<dbReference type="GO" id="GO:0005737">
    <property type="term" value="C:cytoplasm"/>
    <property type="evidence" value="ECO:0007669"/>
    <property type="project" value="TreeGrafter"/>
</dbReference>
<dbReference type="Gene3D" id="3.40.50.150">
    <property type="entry name" value="Vaccinia Virus protein VP39"/>
    <property type="match status" value="1"/>
</dbReference>
<comment type="similarity">
    <text evidence="1">Belongs to the methyltransferase superfamily. L-isoaspartyl/D-aspartyl protein methyltransferase family.</text>
</comment>
<comment type="caution">
    <text evidence="4">The sequence shown here is derived from an EMBL/GenBank/DDBJ whole genome shotgun (WGS) entry which is preliminary data.</text>
</comment>
<evidence type="ECO:0000313" key="5">
    <source>
        <dbReference type="Proteomes" id="UP000474957"/>
    </source>
</evidence>
<dbReference type="SUPFAM" id="SSF53335">
    <property type="entry name" value="S-adenosyl-L-methionine-dependent methyltransferases"/>
    <property type="match status" value="1"/>
</dbReference>
<dbReference type="GO" id="GO:0032259">
    <property type="term" value="P:methylation"/>
    <property type="evidence" value="ECO:0007669"/>
    <property type="project" value="UniProtKB-KW"/>
</dbReference>
<dbReference type="RefSeq" id="WP_154446242.1">
    <property type="nucleotide sequence ID" value="NZ_WIND01000005.1"/>
</dbReference>
<dbReference type="PANTHER" id="PTHR11579">
    <property type="entry name" value="PROTEIN-L-ISOASPARTATE O-METHYLTRANSFERASE"/>
    <property type="match status" value="1"/>
</dbReference>
<keyword evidence="5" id="KW-1185">Reference proteome</keyword>
<accession>A0A6L5Z0Z7</accession>